<comment type="caution">
    <text evidence="2">The sequence shown here is derived from an EMBL/GenBank/DDBJ whole genome shotgun (WGS) entry which is preliminary data.</text>
</comment>
<reference evidence="2 3" key="1">
    <citation type="submission" date="2023-10" db="EMBL/GenBank/DDBJ databases">
        <authorList>
            <person name="Maclean D."/>
            <person name="Macfadyen A."/>
        </authorList>
    </citation>
    <scope>NUCLEOTIDE SEQUENCE [LARGE SCALE GENOMIC DNA]</scope>
</reference>
<organism evidence="2 3">
    <name type="scientific">Coccomyxa viridis</name>
    <dbReference type="NCBI Taxonomy" id="1274662"/>
    <lineage>
        <taxon>Eukaryota</taxon>
        <taxon>Viridiplantae</taxon>
        <taxon>Chlorophyta</taxon>
        <taxon>core chlorophytes</taxon>
        <taxon>Trebouxiophyceae</taxon>
        <taxon>Trebouxiophyceae incertae sedis</taxon>
        <taxon>Coccomyxaceae</taxon>
        <taxon>Coccomyxa</taxon>
    </lineage>
</organism>
<evidence type="ECO:0000256" key="1">
    <source>
        <dbReference type="SAM" id="SignalP"/>
    </source>
</evidence>
<dbReference type="EMBL" id="CAUYUE010000014">
    <property type="protein sequence ID" value="CAK0786308.1"/>
    <property type="molecule type" value="Genomic_DNA"/>
</dbReference>
<sequence length="311" mass="35044">MQRPSALAYCLIALAFWGVRAQCCTVLAFTNHSFSANVVRLLHSLPIFDGQNGTLYLDSTASSHKCHADGGFHEFFNLGKHAAPWTWEAEAAEPSPCAIYSLGDIDNVVHESGLMWEELIQISMRRIWKYQPWMKTLLLSLMRTLEASPKPIIAIHVKAHGNTPVQKHLAIQPQDYLEMFAKTFPHVRNGTCIVAGGSEAQNEETQALAAQLIGCTYFNRTAMHVQAGDPQKVPHASWQAHCLMTRNLLFDLELLAHADYFVGTSKSGLSPIVETMRNALYGKDRRTFLLHGGDWYERVREYFREHHVVPD</sequence>
<dbReference type="Gene3D" id="3.40.50.11350">
    <property type="match status" value="1"/>
</dbReference>
<feature type="chain" id="PRO_5043863935" evidence="1">
    <location>
        <begin position="22"/>
        <end position="311"/>
    </location>
</feature>
<dbReference type="AlphaFoldDB" id="A0AAV1IG75"/>
<evidence type="ECO:0000313" key="3">
    <source>
        <dbReference type="Proteomes" id="UP001314263"/>
    </source>
</evidence>
<keyword evidence="1" id="KW-0732">Signal</keyword>
<accession>A0AAV1IG75</accession>
<gene>
    <name evidence="2" type="ORF">CVIRNUC_009521</name>
</gene>
<keyword evidence="3" id="KW-1185">Reference proteome</keyword>
<name>A0AAV1IG75_9CHLO</name>
<protein>
    <submittedName>
        <fullName evidence="2">Uncharacterized protein</fullName>
    </submittedName>
</protein>
<evidence type="ECO:0000313" key="2">
    <source>
        <dbReference type="EMBL" id="CAK0786308.1"/>
    </source>
</evidence>
<proteinExistence type="predicted"/>
<dbReference type="Proteomes" id="UP001314263">
    <property type="component" value="Unassembled WGS sequence"/>
</dbReference>
<feature type="signal peptide" evidence="1">
    <location>
        <begin position="1"/>
        <end position="21"/>
    </location>
</feature>